<feature type="signal peptide" evidence="1">
    <location>
        <begin position="1"/>
        <end position="18"/>
    </location>
</feature>
<feature type="chain" id="PRO_5047404971" description="DUF3316 domain-containing protein" evidence="1">
    <location>
        <begin position="19"/>
        <end position="260"/>
    </location>
</feature>
<evidence type="ECO:0000313" key="3">
    <source>
        <dbReference type="Proteomes" id="UP000030889"/>
    </source>
</evidence>
<dbReference type="Proteomes" id="UP000030889">
    <property type="component" value="Unassembled WGS sequence"/>
</dbReference>
<dbReference type="EMBL" id="JRGF01000009">
    <property type="protein sequence ID" value="KHE41703.1"/>
    <property type="molecule type" value="Genomic_DNA"/>
</dbReference>
<organism evidence="2 3">
    <name type="scientific">Alistipes inops</name>
    <dbReference type="NCBI Taxonomy" id="1501391"/>
    <lineage>
        <taxon>Bacteria</taxon>
        <taxon>Pseudomonadati</taxon>
        <taxon>Bacteroidota</taxon>
        <taxon>Bacteroidia</taxon>
        <taxon>Bacteroidales</taxon>
        <taxon>Rikenellaceae</taxon>
        <taxon>Alistipes</taxon>
    </lineage>
</organism>
<evidence type="ECO:0000313" key="2">
    <source>
        <dbReference type="EMBL" id="KHE41703.1"/>
    </source>
</evidence>
<accession>A0ABR4YHR8</accession>
<gene>
    <name evidence="2" type="ORF">LG35_08105</name>
</gene>
<comment type="caution">
    <text evidence="2">The sequence shown here is derived from an EMBL/GenBank/DDBJ whole genome shotgun (WGS) entry which is preliminary data.</text>
</comment>
<protein>
    <recommendedName>
        <fullName evidence="4">DUF3316 domain-containing protein</fullName>
    </recommendedName>
</protein>
<dbReference type="RefSeq" id="WP_022062785.1">
    <property type="nucleotide sequence ID" value="NZ_JRGF01000009.1"/>
</dbReference>
<keyword evidence="3" id="KW-1185">Reference proteome</keyword>
<reference evidence="2 3" key="1">
    <citation type="submission" date="2014-09" db="EMBL/GenBank/DDBJ databases">
        <title>Alistipes sp. 627, sp. nov., a novel member of the family Rikenellaceae isolated from human faeces.</title>
        <authorList>
            <person name="Shkoporov A.N."/>
            <person name="Chaplin A.V."/>
            <person name="Motuzova O.V."/>
            <person name="Kafarskaia L.I."/>
            <person name="Khokhlova E.V."/>
            <person name="Efimov B.A."/>
        </authorList>
    </citation>
    <scope>NUCLEOTIDE SEQUENCE [LARGE SCALE GENOMIC DNA]</scope>
    <source>
        <strain evidence="2 3">627</strain>
    </source>
</reference>
<name>A0ABR4YHR8_9BACT</name>
<proteinExistence type="predicted"/>
<sequence length="260" mass="28731">MKYFLTLLLLLPAFASFAQEPEEHLSLDEVRTQSGVDPTRIISKIGFSTWYFDKEAGNAQVNNRISATFGVDDWAFNVRMDLVSINNVPGRRGFVTGAGNMKVNILNSFYNNGRHALAASVDLAFPTASQAIDAAAGLNGYFYLTPALTYSYTINQGLMVAAQPQYSFALAKGEADYPAMSLLTVRMFIAKFWDSGLFAVFEPRPMYDFTRDRFDLILSPIVGKALGGGYTLTFLAEIPVRKESLHNVGALFLIGVKRTF</sequence>
<keyword evidence="1" id="KW-0732">Signal</keyword>
<evidence type="ECO:0008006" key="4">
    <source>
        <dbReference type="Google" id="ProtNLM"/>
    </source>
</evidence>
<evidence type="ECO:0000256" key="1">
    <source>
        <dbReference type="SAM" id="SignalP"/>
    </source>
</evidence>